<dbReference type="EMBL" id="CP078073">
    <property type="protein sequence ID" value="QXL86219.1"/>
    <property type="molecule type" value="Genomic_DNA"/>
</dbReference>
<dbReference type="Gene3D" id="3.90.1140.10">
    <property type="entry name" value="Cyclic phosphodiesterase"/>
    <property type="match status" value="1"/>
</dbReference>
<dbReference type="Pfam" id="PF06299">
    <property type="entry name" value="DUF1045"/>
    <property type="match status" value="1"/>
</dbReference>
<gene>
    <name evidence="1" type="ORF">KUL25_12090</name>
</gene>
<dbReference type="AlphaFoldDB" id="A0A975TR62"/>
<name>A0A975TR62_9RHOB</name>
<evidence type="ECO:0000313" key="2">
    <source>
        <dbReference type="Proteomes" id="UP000693972"/>
    </source>
</evidence>
<organism evidence="1">
    <name type="scientific">Gymnodinialimonas phycosphaerae</name>
    <dbReference type="NCBI Taxonomy" id="2841589"/>
    <lineage>
        <taxon>Bacteria</taxon>
        <taxon>Pseudomonadati</taxon>
        <taxon>Pseudomonadota</taxon>
        <taxon>Alphaproteobacteria</taxon>
        <taxon>Rhodobacterales</taxon>
        <taxon>Paracoccaceae</taxon>
        <taxon>Gymnodinialimonas</taxon>
    </lineage>
</organism>
<evidence type="ECO:0000313" key="1">
    <source>
        <dbReference type="EMBL" id="QXL86219.1"/>
    </source>
</evidence>
<sequence length="226" mass="24373">MDEFKRFGLYVVPQGALFDAASAWLGWNSATGQAVPHPNVAGLPEPVEVLAATPRSYGFHGTIKPPFVMADGQSVDALHDAAADFCATQAPVTIPSLAVRRLGGFVAIVPADPSPGLATLAAAAVEALDTFRARPSETELAKRRKAGLSDRQEALLQKWGYPYVMDEFQFHMTLTGRADHAEAVRDVLARHFAPVLPSPFEIESLALMGEDPDGRFHLLHRYTLAG</sequence>
<dbReference type="RefSeq" id="WP_257893178.1">
    <property type="nucleotide sequence ID" value="NZ_JAIMBW010000001.1"/>
</dbReference>
<protein>
    <submittedName>
        <fullName evidence="1">DUF1045 domain-containing protein</fullName>
    </submittedName>
</protein>
<proteinExistence type="predicted"/>
<dbReference type="InterPro" id="IPR009389">
    <property type="entry name" value="DUF1045"/>
</dbReference>
<accession>A0A975TR62</accession>
<dbReference type="Proteomes" id="UP000693972">
    <property type="component" value="Unassembled WGS sequence"/>
</dbReference>
<dbReference type="PIRSF" id="PIRSF033328">
    <property type="entry name" value="Phest_Mll4975"/>
    <property type="match status" value="1"/>
</dbReference>
<dbReference type="EMBL" id="JAIMBW010000001">
    <property type="protein sequence ID" value="MBY4893503.1"/>
    <property type="molecule type" value="Genomic_DNA"/>
</dbReference>
<keyword evidence="2" id="KW-1185">Reference proteome</keyword>
<reference evidence="1 2" key="1">
    <citation type="submission" date="2021-07" db="EMBL/GenBank/DDBJ databases">
        <title>Karlodiniumbacter phycospheric gen. nov., sp. nov., a phycosphere bacterium isolated from karlodinium veneficum.</title>
        <authorList>
            <person name="Peng Y."/>
            <person name="Jiang L."/>
            <person name="Lee J."/>
        </authorList>
    </citation>
    <scope>NUCLEOTIDE SEQUENCE</scope>
    <source>
        <strain evidence="1 2">N5</strain>
    </source>
</reference>